<evidence type="ECO:0008006" key="5">
    <source>
        <dbReference type="Google" id="ProtNLM"/>
    </source>
</evidence>
<dbReference type="Proteomes" id="UP000308730">
    <property type="component" value="Unassembled WGS sequence"/>
</dbReference>
<dbReference type="OrthoDB" id="623670at2759"/>
<feature type="signal peptide" evidence="2">
    <location>
        <begin position="1"/>
        <end position="25"/>
    </location>
</feature>
<name>A0A4S4M5S0_9APHY</name>
<dbReference type="EMBL" id="SGPM01000513">
    <property type="protein sequence ID" value="THH19977.1"/>
    <property type="molecule type" value="Genomic_DNA"/>
</dbReference>
<evidence type="ECO:0000256" key="2">
    <source>
        <dbReference type="SAM" id="SignalP"/>
    </source>
</evidence>
<comment type="caution">
    <text evidence="3">The sequence shown here is derived from an EMBL/GenBank/DDBJ whole genome shotgun (WGS) entry which is preliminary data.</text>
</comment>
<dbReference type="AlphaFoldDB" id="A0A4S4M5S0"/>
<reference evidence="3" key="1">
    <citation type="submission" date="2019-02" db="EMBL/GenBank/DDBJ databases">
        <title>Genome sequencing of the rare red list fungi Antrodiella citrinella (Flaviporus citrinellus).</title>
        <authorList>
            <person name="Buettner E."/>
            <person name="Kellner H."/>
        </authorList>
    </citation>
    <scope>NUCLEOTIDE SEQUENCE [LARGE SCALE GENOMIC DNA]</scope>
    <source>
        <strain evidence="3">DSM 108506</strain>
    </source>
</reference>
<keyword evidence="4" id="KW-1185">Reference proteome</keyword>
<dbReference type="CDD" id="cd22191">
    <property type="entry name" value="DPBB_RlpA_EXP_N-like"/>
    <property type="match status" value="1"/>
</dbReference>
<gene>
    <name evidence="3" type="ORF">EUX98_g8673</name>
</gene>
<evidence type="ECO:0000313" key="3">
    <source>
        <dbReference type="EMBL" id="THH19977.1"/>
    </source>
</evidence>
<protein>
    <recommendedName>
        <fullName evidence="5">RlpA-like protein double-psi beta-barrel domain-containing protein</fullName>
    </recommendedName>
</protein>
<dbReference type="SUPFAM" id="SSF50685">
    <property type="entry name" value="Barwin-like endoglucanases"/>
    <property type="match status" value="1"/>
</dbReference>
<dbReference type="Gene3D" id="2.40.40.10">
    <property type="entry name" value="RlpA-like domain"/>
    <property type="match status" value="1"/>
</dbReference>
<dbReference type="InterPro" id="IPR036908">
    <property type="entry name" value="RlpA-like_sf"/>
</dbReference>
<dbReference type="PANTHER" id="PTHR31836:SF28">
    <property type="entry name" value="SRCR DOMAIN-CONTAINING PROTEIN-RELATED"/>
    <property type="match status" value="1"/>
</dbReference>
<evidence type="ECO:0000256" key="1">
    <source>
        <dbReference type="ARBA" id="ARBA00022729"/>
    </source>
</evidence>
<evidence type="ECO:0000313" key="4">
    <source>
        <dbReference type="Proteomes" id="UP000308730"/>
    </source>
</evidence>
<organism evidence="3 4">
    <name type="scientific">Antrodiella citrinella</name>
    <dbReference type="NCBI Taxonomy" id="2447956"/>
    <lineage>
        <taxon>Eukaryota</taxon>
        <taxon>Fungi</taxon>
        <taxon>Dikarya</taxon>
        <taxon>Basidiomycota</taxon>
        <taxon>Agaricomycotina</taxon>
        <taxon>Agaricomycetes</taxon>
        <taxon>Polyporales</taxon>
        <taxon>Steccherinaceae</taxon>
        <taxon>Antrodiella</taxon>
    </lineage>
</organism>
<accession>A0A4S4M5S0</accession>
<feature type="chain" id="PRO_5020799831" description="RlpA-like protein double-psi beta-barrel domain-containing protein" evidence="2">
    <location>
        <begin position="26"/>
        <end position="192"/>
    </location>
</feature>
<dbReference type="PANTHER" id="PTHR31836">
    <property type="match status" value="1"/>
</dbReference>
<dbReference type="InterPro" id="IPR051477">
    <property type="entry name" value="Expansin_CellWall"/>
</dbReference>
<proteinExistence type="predicted"/>
<sequence>MRVAWTSPLIAAVLAVLFASPSTQAADAHNHRQLGHGRRHALNRINAIEKRAQFEGATFTNFVDGMGACGNFNSGSDFIIALSVPMYANGAHCGEAVTLTYNGKTVQATVADECQACDYTAIDLSDGLFAALVPGGLSVGEYVLEQLDHTESHVLEDAVEHPFVDSFVDSFQHLERDAYAHADPHVYPRYLW</sequence>
<keyword evidence="1 2" id="KW-0732">Signal</keyword>